<dbReference type="AlphaFoldDB" id="K9VFY3"/>
<reference evidence="1 2" key="1">
    <citation type="submission" date="2012-05" db="EMBL/GenBank/DDBJ databases">
        <title>Finished chromosome of genome of Oscillatoria sp. PCC 7112.</title>
        <authorList>
            <consortium name="US DOE Joint Genome Institute"/>
            <person name="Gugger M."/>
            <person name="Coursin T."/>
            <person name="Rippka R."/>
            <person name="Tandeau De Marsac N."/>
            <person name="Huntemann M."/>
            <person name="Wei C.-L."/>
            <person name="Han J."/>
            <person name="Detter J.C."/>
            <person name="Han C."/>
            <person name="Tapia R."/>
            <person name="Davenport K."/>
            <person name="Daligault H."/>
            <person name="Erkkila T."/>
            <person name="Gu W."/>
            <person name="Munk A.C.C."/>
            <person name="Teshima H."/>
            <person name="Xu Y."/>
            <person name="Chain P."/>
            <person name="Chen A."/>
            <person name="Krypides N."/>
            <person name="Mavromatis K."/>
            <person name="Markowitz V."/>
            <person name="Szeto E."/>
            <person name="Ivanova N."/>
            <person name="Mikhailova N."/>
            <person name="Ovchinnikova G."/>
            <person name="Pagani I."/>
            <person name="Pati A."/>
            <person name="Goodwin L."/>
            <person name="Peters L."/>
            <person name="Pitluck S."/>
            <person name="Woyke T."/>
            <person name="Kerfeld C."/>
        </authorList>
    </citation>
    <scope>NUCLEOTIDE SEQUENCE [LARGE SCALE GENOMIC DNA]</scope>
    <source>
        <strain evidence="1 2">PCC 7112</strain>
    </source>
</reference>
<dbReference type="InterPro" id="IPR016084">
    <property type="entry name" value="Haem_Oase-like_multi-hlx"/>
</dbReference>
<dbReference type="eggNOG" id="ENOG502Z7VP">
    <property type="taxonomic scope" value="Bacteria"/>
</dbReference>
<gene>
    <name evidence="1" type="ORF">Osc7112_2592</name>
</gene>
<evidence type="ECO:0000313" key="1">
    <source>
        <dbReference type="EMBL" id="AFZ07008.1"/>
    </source>
</evidence>
<dbReference type="OrthoDB" id="9791270at2"/>
<protein>
    <recommendedName>
        <fullName evidence="3">Heme oxygenase-like protein</fullName>
    </recommendedName>
</protein>
<evidence type="ECO:0008006" key="3">
    <source>
        <dbReference type="Google" id="ProtNLM"/>
    </source>
</evidence>
<dbReference type="EMBL" id="CP003614">
    <property type="protein sequence ID" value="AFZ07008.1"/>
    <property type="molecule type" value="Genomic_DNA"/>
</dbReference>
<dbReference type="STRING" id="179408.Osc7112_2592"/>
<keyword evidence="2" id="KW-1185">Reference proteome</keyword>
<dbReference type="RefSeq" id="WP_015176298.1">
    <property type="nucleotide sequence ID" value="NC_019729.1"/>
</dbReference>
<sequence>MNHNQISETLDPYIQLLAETSTARKALLTHSIYQEVNDLKSLQGFMKSHVFAVWDFMTLLKTLQRRLTCIELPWVPPIDIHSARLVNEIVLAEETDEISPGYYSSHFHLYLAAMEEVGADSQPIRSFIAAIQQGFSANEALANLPIPEVTKTFVRTTLKAASGLNHEVAAVFLLGREDVIPKMFQQILTQLEDAQGIPCNSFRLYLERHTHLDEEQHAPMGQKLLRNICDNDSLKWKQAVNAANNALQARHCLWDGITQSIQQ</sequence>
<accession>K9VFY3</accession>
<dbReference type="KEGG" id="oni:Osc7112_2592"/>
<organism evidence="1 2">
    <name type="scientific">Phormidium nigroviride PCC 7112</name>
    <dbReference type="NCBI Taxonomy" id="179408"/>
    <lineage>
        <taxon>Bacteria</taxon>
        <taxon>Bacillati</taxon>
        <taxon>Cyanobacteriota</taxon>
        <taxon>Cyanophyceae</taxon>
        <taxon>Oscillatoriophycideae</taxon>
        <taxon>Oscillatoriales</taxon>
        <taxon>Oscillatoriaceae</taxon>
        <taxon>Phormidium</taxon>
    </lineage>
</organism>
<dbReference type="Proteomes" id="UP000010478">
    <property type="component" value="Chromosome"/>
</dbReference>
<proteinExistence type="predicted"/>
<dbReference type="InterPro" id="IPR024423">
    <property type="entry name" value="DUF3050"/>
</dbReference>
<dbReference type="Pfam" id="PF11251">
    <property type="entry name" value="DUF3050"/>
    <property type="match status" value="1"/>
</dbReference>
<dbReference type="Gene3D" id="1.20.910.10">
    <property type="entry name" value="Heme oxygenase-like"/>
    <property type="match status" value="1"/>
</dbReference>
<dbReference type="PATRIC" id="fig|179408.3.peg.3176"/>
<name>K9VFY3_9CYAN</name>
<dbReference type="SUPFAM" id="SSF48613">
    <property type="entry name" value="Heme oxygenase-like"/>
    <property type="match status" value="1"/>
</dbReference>
<dbReference type="HOGENOM" id="CLU_094210_0_0_3"/>
<evidence type="ECO:0000313" key="2">
    <source>
        <dbReference type="Proteomes" id="UP000010478"/>
    </source>
</evidence>